<sequence length="112" mass="13287">MDDWINDGINYCGDCDITFKVYGKNEEVTTGFCPQCGTRKIDNVEPEEDEFCKDDNFTLRFKTYLIVYYNRFANETQTVKIVQKNAFRAGREFYRNHNRKAYHACIEQIVEL</sequence>
<evidence type="ECO:0000313" key="2">
    <source>
        <dbReference type="Proteomes" id="UP000827544"/>
    </source>
</evidence>
<reference evidence="1" key="1">
    <citation type="submission" date="2021-10" db="EMBL/GenBank/DDBJ databases">
        <authorList>
            <person name="Lavering E.D."/>
            <person name="James R."/>
            <person name="Fairholm J.D."/>
            <person name="Ogilvie B.H."/>
            <person name="Thurgood T.L."/>
            <person name="Robison R.A."/>
            <person name="Grose J.H."/>
        </authorList>
    </citation>
    <scope>NUCLEOTIDE SEQUENCE</scope>
</reference>
<organism evidence="1 2">
    <name type="scientific">Bacillus phage vB_BanS_Nate</name>
    <dbReference type="NCBI Taxonomy" id="2894788"/>
    <lineage>
        <taxon>Viruses</taxon>
        <taxon>Duplodnaviria</taxon>
        <taxon>Heunggongvirae</taxon>
        <taxon>Uroviricota</taxon>
        <taxon>Caudoviricetes</taxon>
        <taxon>Joanripponvirinae</taxon>
        <taxon>Natevirus</taxon>
        <taxon>Natevirus nate</taxon>
    </lineage>
</organism>
<name>A0AAE8YUC4_9CAUD</name>
<dbReference type="EMBL" id="OK499992">
    <property type="protein sequence ID" value="UGO50933.1"/>
    <property type="molecule type" value="Genomic_DNA"/>
</dbReference>
<proteinExistence type="predicted"/>
<keyword evidence="2" id="KW-1185">Reference proteome</keyword>
<gene>
    <name evidence="1" type="ORF">NATE_80</name>
</gene>
<protein>
    <submittedName>
        <fullName evidence="1">Uncharacterized protein</fullName>
    </submittedName>
</protein>
<accession>A0AAE8YUC4</accession>
<evidence type="ECO:0000313" key="1">
    <source>
        <dbReference type="EMBL" id="UGO50933.1"/>
    </source>
</evidence>
<dbReference type="Proteomes" id="UP000827544">
    <property type="component" value="Segment"/>
</dbReference>